<keyword evidence="1" id="KW-0732">Signal</keyword>
<feature type="signal peptide" evidence="1">
    <location>
        <begin position="1"/>
        <end position="28"/>
    </location>
</feature>
<name>A0A1I7M008_9BURK</name>
<dbReference type="OrthoDB" id="8932625at2"/>
<dbReference type="Pfam" id="PF06980">
    <property type="entry name" value="DUF1302"/>
    <property type="match status" value="1"/>
</dbReference>
<dbReference type="Proteomes" id="UP000199391">
    <property type="component" value="Unassembled WGS sequence"/>
</dbReference>
<reference evidence="3" key="1">
    <citation type="submission" date="2016-10" db="EMBL/GenBank/DDBJ databases">
        <authorList>
            <person name="Varghese N."/>
            <person name="Submissions S."/>
        </authorList>
    </citation>
    <scope>NUCLEOTIDE SEQUENCE [LARGE SCALE GENOMIC DNA]</scope>
    <source>
        <strain evidence="3">CGMCC 1.11014</strain>
    </source>
</reference>
<organism evidence="2 3">
    <name type="scientific">Pseudoduganella namucuonensis</name>
    <dbReference type="NCBI Taxonomy" id="1035707"/>
    <lineage>
        <taxon>Bacteria</taxon>
        <taxon>Pseudomonadati</taxon>
        <taxon>Pseudomonadota</taxon>
        <taxon>Betaproteobacteria</taxon>
        <taxon>Burkholderiales</taxon>
        <taxon>Oxalobacteraceae</taxon>
        <taxon>Telluria group</taxon>
        <taxon>Pseudoduganella</taxon>
    </lineage>
</organism>
<evidence type="ECO:0000313" key="3">
    <source>
        <dbReference type="Proteomes" id="UP000199391"/>
    </source>
</evidence>
<dbReference type="STRING" id="1035707.SAMN05216552_104545"/>
<dbReference type="RefSeq" id="WP_093560241.1">
    <property type="nucleotide sequence ID" value="NZ_FPBO01000045.1"/>
</dbReference>
<dbReference type="InterPro" id="IPR010727">
    <property type="entry name" value="DUF1302"/>
</dbReference>
<feature type="chain" id="PRO_5011544872" description="DUF1302 family protein" evidence="1">
    <location>
        <begin position="29"/>
        <end position="562"/>
    </location>
</feature>
<sequence>MKYGSGKSLGRGSLSRVMAAGIAVVAAAAGGQAMAGKIDTGNPDGELRWDNTVKYNAGWRMQQRNDAIGDAWGYQAGDYKFDKGDMVTNRVDLFTEIDYVYKSHFGFRVSGAAWYDAAYDEDVRGNPRFAGPLAGTAYPNNKFTRFARRYNTHSGELLDAFVFGRVELGDMPLSVKAGRHTVYWGESLFTPIHGVSFAQSPADFRKALNTPGIEVKELFLPLNQVSAHMQVSDTVSVAAQYMLEWKPFRLPDGGTYLSQGDIIGNGGTNFLGIPMNGNLHTGRDAVPKDSGNWGVMMKASPEWLDGTVGLYYRKFDDKVPAVLSPGGTFSELHNAYARDVKLVGVSLAKSVAGVSIGAELVHRENTALATYFGAADIARGDTWHALVNALAYVGKTPAFDSATVLAELTYSRLDKMYSGSAANYNGVDYAHCKMGEPGYGAYQRIDGCATKDALGLSLAFTPTWFQAFPSVDLSLPMSYSVGLAGNSPVAAGGNKGSGSWSVGLGADYLAKYRINLAYNAYFGDFGTNTGFLGTQAINGSTNAGNGSLKDRGWLSLTLKTTF</sequence>
<accession>A0A1I7M008</accession>
<dbReference type="EMBL" id="FPBO01000045">
    <property type="protein sequence ID" value="SFV15291.1"/>
    <property type="molecule type" value="Genomic_DNA"/>
</dbReference>
<proteinExistence type="predicted"/>
<dbReference type="AlphaFoldDB" id="A0A1I7M008"/>
<protein>
    <recommendedName>
        <fullName evidence="4">DUF1302 family protein</fullName>
    </recommendedName>
</protein>
<evidence type="ECO:0000313" key="2">
    <source>
        <dbReference type="EMBL" id="SFV15291.1"/>
    </source>
</evidence>
<gene>
    <name evidence="2" type="ORF">SAMN05216552_104545</name>
</gene>
<evidence type="ECO:0000256" key="1">
    <source>
        <dbReference type="SAM" id="SignalP"/>
    </source>
</evidence>
<keyword evidence="3" id="KW-1185">Reference proteome</keyword>
<evidence type="ECO:0008006" key="4">
    <source>
        <dbReference type="Google" id="ProtNLM"/>
    </source>
</evidence>